<protein>
    <recommendedName>
        <fullName evidence="3">2-C-methyl-D-erythritol 4-phosphate cytidylyltransferase</fullName>
        <ecNumber evidence="3">2.7.7.60</ecNumber>
    </recommendedName>
    <alternativeName>
        <fullName evidence="3">4-diphosphocytidyl-2C-methyl-D-erythritol synthase</fullName>
    </alternativeName>
    <alternativeName>
        <fullName evidence="3">MEP cytidylyltransferase</fullName>
        <shortName evidence="3">MCT</shortName>
    </alternativeName>
</protein>
<dbReference type="InterPro" id="IPR029044">
    <property type="entry name" value="Nucleotide-diphossugar_trans"/>
</dbReference>
<dbReference type="AlphaFoldDB" id="A0A918W3J0"/>
<dbReference type="EMBL" id="BMYD01000001">
    <property type="protein sequence ID" value="GHA68905.1"/>
    <property type="molecule type" value="Genomic_DNA"/>
</dbReference>
<feature type="site" description="Positions MEP for the nucleophilic attack" evidence="3">
    <location>
        <position position="212"/>
    </location>
</feature>
<evidence type="ECO:0000256" key="2">
    <source>
        <dbReference type="ARBA" id="ARBA00022695"/>
    </source>
</evidence>
<dbReference type="FunFam" id="3.90.550.10:FF:000003">
    <property type="entry name" value="2-C-methyl-D-erythritol 4-phosphate cytidylyltransferase"/>
    <property type="match status" value="1"/>
</dbReference>
<gene>
    <name evidence="3 4" type="primary">ispD</name>
    <name evidence="4" type="ORF">GCM10007067_00980</name>
</gene>
<dbReference type="InterPro" id="IPR050088">
    <property type="entry name" value="IspD/TarI_cytidylyltransf_bact"/>
</dbReference>
<dbReference type="EC" id="2.7.7.60" evidence="3"/>
<dbReference type="InterPro" id="IPR001228">
    <property type="entry name" value="IspD"/>
</dbReference>
<evidence type="ECO:0000256" key="1">
    <source>
        <dbReference type="ARBA" id="ARBA00022679"/>
    </source>
</evidence>
<feature type="site" description="Transition state stabilizer" evidence="3">
    <location>
        <position position="23"/>
    </location>
</feature>
<dbReference type="Gene3D" id="3.90.550.10">
    <property type="entry name" value="Spore Coat Polysaccharide Biosynthesis Protein SpsA, Chain A"/>
    <property type="match status" value="1"/>
</dbReference>
<comment type="caution">
    <text evidence="4">The sequence shown here is derived from an EMBL/GenBank/DDBJ whole genome shotgun (WGS) entry which is preliminary data.</text>
</comment>
<evidence type="ECO:0000313" key="5">
    <source>
        <dbReference type="Proteomes" id="UP000646426"/>
    </source>
</evidence>
<evidence type="ECO:0000313" key="4">
    <source>
        <dbReference type="EMBL" id="GHA68905.1"/>
    </source>
</evidence>
<comment type="function">
    <text evidence="3">Catalyzes the formation of 4-diphosphocytidyl-2-C-methyl-D-erythritol from CTP and 2-C-methyl-D-erythritol 4-phosphate (MEP).</text>
</comment>
<dbReference type="Proteomes" id="UP000646426">
    <property type="component" value="Unassembled WGS sequence"/>
</dbReference>
<dbReference type="GO" id="GO:0050518">
    <property type="term" value="F:2-C-methyl-D-erythritol 4-phosphate cytidylyltransferase activity"/>
    <property type="evidence" value="ECO:0007669"/>
    <property type="project" value="UniProtKB-UniRule"/>
</dbReference>
<dbReference type="PANTHER" id="PTHR32125:SF4">
    <property type="entry name" value="2-C-METHYL-D-ERYTHRITOL 4-PHOSPHATE CYTIDYLYLTRANSFERASE, CHLOROPLASTIC"/>
    <property type="match status" value="1"/>
</dbReference>
<accession>A0A918W3J0</accession>
<comment type="pathway">
    <text evidence="3">Isoprenoid biosynthesis; isopentenyl diphosphate biosynthesis via DXP pathway; isopentenyl diphosphate from 1-deoxy-D-xylulose 5-phosphate: step 2/6.</text>
</comment>
<reference evidence="4" key="1">
    <citation type="journal article" date="2014" name="Int. J. Syst. Evol. Microbiol.">
        <title>Complete genome sequence of Corynebacterium casei LMG S-19264T (=DSM 44701T), isolated from a smear-ripened cheese.</title>
        <authorList>
            <consortium name="US DOE Joint Genome Institute (JGI-PGF)"/>
            <person name="Walter F."/>
            <person name="Albersmeier A."/>
            <person name="Kalinowski J."/>
            <person name="Ruckert C."/>
        </authorList>
    </citation>
    <scope>NUCLEOTIDE SEQUENCE</scope>
    <source>
        <strain evidence="4">KCTC 23077</strain>
    </source>
</reference>
<name>A0A918W3J0_9GAMM</name>
<feature type="site" description="Positions MEP for the nucleophilic attack" evidence="3">
    <location>
        <position position="156"/>
    </location>
</feature>
<feature type="site" description="Transition state stabilizer" evidence="3">
    <location>
        <position position="16"/>
    </location>
</feature>
<dbReference type="InterPro" id="IPR034683">
    <property type="entry name" value="IspD/TarI"/>
</dbReference>
<dbReference type="HAMAP" id="MF_00108">
    <property type="entry name" value="IspD"/>
    <property type="match status" value="1"/>
</dbReference>
<organism evidence="4 5">
    <name type="scientific">Cognatilysobacter bugurensis</name>
    <dbReference type="NCBI Taxonomy" id="543356"/>
    <lineage>
        <taxon>Bacteria</taxon>
        <taxon>Pseudomonadati</taxon>
        <taxon>Pseudomonadota</taxon>
        <taxon>Gammaproteobacteria</taxon>
        <taxon>Lysobacterales</taxon>
        <taxon>Lysobacteraceae</taxon>
        <taxon>Cognatilysobacter</taxon>
    </lineage>
</organism>
<comment type="catalytic activity">
    <reaction evidence="3">
        <text>2-C-methyl-D-erythritol 4-phosphate + CTP + H(+) = 4-CDP-2-C-methyl-D-erythritol + diphosphate</text>
        <dbReference type="Rhea" id="RHEA:13429"/>
        <dbReference type="ChEBI" id="CHEBI:15378"/>
        <dbReference type="ChEBI" id="CHEBI:33019"/>
        <dbReference type="ChEBI" id="CHEBI:37563"/>
        <dbReference type="ChEBI" id="CHEBI:57823"/>
        <dbReference type="ChEBI" id="CHEBI:58262"/>
        <dbReference type="EC" id="2.7.7.60"/>
    </reaction>
</comment>
<comment type="similarity">
    <text evidence="3">Belongs to the IspD/TarI cytidylyltransferase family. IspD subfamily.</text>
</comment>
<proteinExistence type="inferred from homology"/>
<dbReference type="Pfam" id="PF01128">
    <property type="entry name" value="IspD"/>
    <property type="match status" value="1"/>
</dbReference>
<dbReference type="CDD" id="cd02516">
    <property type="entry name" value="CDP-ME_synthetase"/>
    <property type="match status" value="1"/>
</dbReference>
<keyword evidence="5" id="KW-1185">Reference proteome</keyword>
<dbReference type="SUPFAM" id="SSF53448">
    <property type="entry name" value="Nucleotide-diphospho-sugar transferases"/>
    <property type="match status" value="1"/>
</dbReference>
<dbReference type="NCBIfam" id="TIGR00453">
    <property type="entry name" value="ispD"/>
    <property type="match status" value="1"/>
</dbReference>
<keyword evidence="2 3" id="KW-0548">Nucleotidyltransferase</keyword>
<reference evidence="4" key="2">
    <citation type="submission" date="2020-09" db="EMBL/GenBank/DDBJ databases">
        <authorList>
            <person name="Sun Q."/>
            <person name="Kim S."/>
        </authorList>
    </citation>
    <scope>NUCLEOTIDE SEQUENCE</scope>
    <source>
        <strain evidence="4">KCTC 23077</strain>
    </source>
</reference>
<dbReference type="PANTHER" id="PTHR32125">
    <property type="entry name" value="2-C-METHYL-D-ERYTHRITOL 4-PHOSPHATE CYTIDYLYLTRANSFERASE, CHLOROPLASTIC"/>
    <property type="match status" value="1"/>
</dbReference>
<keyword evidence="1 3" id="KW-0808">Transferase</keyword>
<dbReference type="RefSeq" id="WP_425489324.1">
    <property type="nucleotide sequence ID" value="NZ_BMYD01000001.1"/>
</dbReference>
<keyword evidence="3" id="KW-0414">Isoprene biosynthesis</keyword>
<sequence length="243" mass="25448">MPEVWAVVPAAGRGRRFGGPRPKQYLEINGRPVLAHALDALLAHDAVRGAMVAIAPDDADWPGWTERRGKPVHTCVGGAERADSVLAGLRALDGIAPQDAWALVHDAARPNLALADLDRLLAVAFAQGDGAILAAPVRDTLKRANAAGGIAATQPREQLWRALTPQLFRRDALAAALAAAAGDGIVVTDEAMAMERAGAQVRLVEGREDNLKVTTPADLALVEFLLARRDADASYANATGATA</sequence>
<dbReference type="GO" id="GO:0019288">
    <property type="term" value="P:isopentenyl diphosphate biosynthetic process, methylerythritol 4-phosphate pathway"/>
    <property type="evidence" value="ECO:0007669"/>
    <property type="project" value="UniProtKB-UniRule"/>
</dbReference>
<evidence type="ECO:0000256" key="3">
    <source>
        <dbReference type="HAMAP-Rule" id="MF_00108"/>
    </source>
</evidence>